<dbReference type="PROSITE" id="PS50208">
    <property type="entry name" value="CASPASE_P20"/>
    <property type="match status" value="1"/>
</dbReference>
<dbReference type="PANTHER" id="PTHR22576:SF41">
    <property type="entry name" value="CASPASE 14, APOPTOSIS-RELATED CYSTEINE PEPTIDASE"/>
    <property type="match status" value="1"/>
</dbReference>
<dbReference type="SUPFAM" id="SSF52129">
    <property type="entry name" value="Caspase-like"/>
    <property type="match status" value="1"/>
</dbReference>
<dbReference type="GO" id="GO:0006508">
    <property type="term" value="P:proteolysis"/>
    <property type="evidence" value="ECO:0007669"/>
    <property type="project" value="InterPro"/>
</dbReference>
<proteinExistence type="inferred from homology"/>
<dbReference type="InterPro" id="IPR052039">
    <property type="entry name" value="Caspase-related_regulators"/>
</dbReference>
<dbReference type="Proteomes" id="UP000007303">
    <property type="component" value="Unassembled WGS sequence"/>
</dbReference>
<feature type="domain" description="Caspase family p10" evidence="3">
    <location>
        <begin position="166"/>
        <end position="249"/>
    </location>
</feature>
<reference evidence="5" key="2">
    <citation type="submission" date="2025-08" db="UniProtKB">
        <authorList>
            <consortium name="Ensembl"/>
        </authorList>
    </citation>
    <scope>IDENTIFICATION</scope>
</reference>
<dbReference type="PROSITE" id="PS50207">
    <property type="entry name" value="CASPASE_P10"/>
    <property type="match status" value="1"/>
</dbReference>
<dbReference type="PANTHER" id="PTHR22576">
    <property type="entry name" value="MUCOSA ASSOCIATED LYMPHOID TISSUE LYMPHOMA TRANSLOCATION PROTEIN 1/PARACASPASE"/>
    <property type="match status" value="1"/>
</dbReference>
<sequence>MLQLEKLLNPGRQGRRAVIVSVGEFYPQVGLQRRPGASRDAKRLHKTLMKMGFKVDIHQDLSSGEIYELFEQAESRRPVEDCFLAVLSSHGEEGCVYGWDGEPVQLSHIFAYFDNKCMEKKTKVFLIQACRGDALDDGVEVDAAADADADASAACVFQQCLSVPLDTVVMYATAPGYAAFMNAAGSPFFKAFCDLLLEDGQRDLELTRLLTRVSHRLAYTFQARGPALDGKKEMPWLLTRMTREAFPFAEPGKTSGASGLSATSLVHDATSMRARTPSIS</sequence>
<dbReference type="PRINTS" id="PR00376">
    <property type="entry name" value="IL1BCENZYME"/>
</dbReference>
<evidence type="ECO:0000259" key="4">
    <source>
        <dbReference type="PROSITE" id="PS50208"/>
    </source>
</evidence>
<dbReference type="OMA" id="WESMFLK"/>
<dbReference type="InterPro" id="IPR001309">
    <property type="entry name" value="Pept_C14_p20"/>
</dbReference>
<dbReference type="GO" id="GO:0004197">
    <property type="term" value="F:cysteine-type endopeptidase activity"/>
    <property type="evidence" value="ECO:0007669"/>
    <property type="project" value="InterPro"/>
</dbReference>
<dbReference type="FunFam" id="3.40.50.1460:FF:000024">
    <property type="entry name" value="Caspase 21"/>
    <property type="match status" value="1"/>
</dbReference>
<reference evidence="5" key="3">
    <citation type="submission" date="2025-09" db="UniProtKB">
        <authorList>
            <consortium name="Ensembl"/>
        </authorList>
    </citation>
    <scope>IDENTIFICATION</scope>
</reference>
<comment type="similarity">
    <text evidence="1 2">Belongs to the peptidase C14A family.</text>
</comment>
<dbReference type="InterPro" id="IPR002138">
    <property type="entry name" value="Pept_C14_p10"/>
</dbReference>
<name>H3D7W3_TETNG</name>
<feature type="domain" description="Caspase family p20" evidence="4">
    <location>
        <begin position="13"/>
        <end position="134"/>
    </location>
</feature>
<dbReference type="AlphaFoldDB" id="H3D7W3"/>
<organism evidence="5 6">
    <name type="scientific">Tetraodon nigroviridis</name>
    <name type="common">Spotted green pufferfish</name>
    <name type="synonym">Chelonodon nigroviridis</name>
    <dbReference type="NCBI Taxonomy" id="99883"/>
    <lineage>
        <taxon>Eukaryota</taxon>
        <taxon>Metazoa</taxon>
        <taxon>Chordata</taxon>
        <taxon>Craniata</taxon>
        <taxon>Vertebrata</taxon>
        <taxon>Euteleostomi</taxon>
        <taxon>Actinopterygii</taxon>
        <taxon>Neopterygii</taxon>
        <taxon>Teleostei</taxon>
        <taxon>Neoteleostei</taxon>
        <taxon>Acanthomorphata</taxon>
        <taxon>Eupercaria</taxon>
        <taxon>Tetraodontiformes</taxon>
        <taxon>Tetradontoidea</taxon>
        <taxon>Tetraodontidae</taxon>
        <taxon>Tetraodon</taxon>
    </lineage>
</organism>
<dbReference type="InterPro" id="IPR015917">
    <property type="entry name" value="Pept_C14A"/>
</dbReference>
<dbReference type="InParanoid" id="H3D7W3"/>
<dbReference type="Gene3D" id="3.40.50.1460">
    <property type="match status" value="1"/>
</dbReference>
<evidence type="ECO:0000256" key="1">
    <source>
        <dbReference type="ARBA" id="ARBA00010134"/>
    </source>
</evidence>
<protein>
    <submittedName>
        <fullName evidence="5">Caspase 3, apoptosis-related cysteine peptidase-like</fullName>
    </submittedName>
</protein>
<dbReference type="STRING" id="99883.ENSTNIP00000016604"/>
<dbReference type="InterPro" id="IPR011600">
    <property type="entry name" value="Pept_C14_caspase"/>
</dbReference>
<dbReference type="Pfam" id="PF00656">
    <property type="entry name" value="Peptidase_C14"/>
    <property type="match status" value="1"/>
</dbReference>
<dbReference type="SMART" id="SM00115">
    <property type="entry name" value="CASc"/>
    <property type="match status" value="1"/>
</dbReference>
<evidence type="ECO:0000313" key="6">
    <source>
        <dbReference type="Proteomes" id="UP000007303"/>
    </source>
</evidence>
<keyword evidence="6" id="KW-1185">Reference proteome</keyword>
<dbReference type="FunCoup" id="H3D7W3">
    <property type="interactions" value="42"/>
</dbReference>
<reference evidence="6" key="1">
    <citation type="journal article" date="2004" name="Nature">
        <title>Genome duplication in the teleost fish Tetraodon nigroviridis reveals the early vertebrate proto-karyotype.</title>
        <authorList>
            <person name="Jaillon O."/>
            <person name="Aury J.-M."/>
            <person name="Brunet F."/>
            <person name="Petit J.-L."/>
            <person name="Stange-Thomann N."/>
            <person name="Mauceli E."/>
            <person name="Bouneau L."/>
            <person name="Fischer C."/>
            <person name="Ozouf-Costaz C."/>
            <person name="Bernot A."/>
            <person name="Nicaud S."/>
            <person name="Jaffe D."/>
            <person name="Fisher S."/>
            <person name="Lutfalla G."/>
            <person name="Dossat C."/>
            <person name="Segurens B."/>
            <person name="Dasilva C."/>
            <person name="Salanoubat M."/>
            <person name="Levy M."/>
            <person name="Boudet N."/>
            <person name="Castellano S."/>
            <person name="Anthouard V."/>
            <person name="Jubin C."/>
            <person name="Castelli V."/>
            <person name="Katinka M."/>
            <person name="Vacherie B."/>
            <person name="Biemont C."/>
            <person name="Skalli Z."/>
            <person name="Cattolico L."/>
            <person name="Poulain J."/>
            <person name="De Berardinis V."/>
            <person name="Cruaud C."/>
            <person name="Duprat S."/>
            <person name="Brottier P."/>
            <person name="Coutanceau J.-P."/>
            <person name="Gouzy J."/>
            <person name="Parra G."/>
            <person name="Lardier G."/>
            <person name="Chapple C."/>
            <person name="McKernan K.J."/>
            <person name="McEwan P."/>
            <person name="Bosak S."/>
            <person name="Kellis M."/>
            <person name="Volff J.-N."/>
            <person name="Guigo R."/>
            <person name="Zody M.C."/>
            <person name="Mesirov J."/>
            <person name="Lindblad-Toh K."/>
            <person name="Birren B."/>
            <person name="Nusbaum C."/>
            <person name="Kahn D."/>
            <person name="Robinson-Rechavi M."/>
            <person name="Laudet V."/>
            <person name="Schachter V."/>
            <person name="Quetier F."/>
            <person name="Saurin W."/>
            <person name="Scarpelli C."/>
            <person name="Wincker P."/>
            <person name="Lander E.S."/>
            <person name="Weissenbach J."/>
            <person name="Roest Crollius H."/>
        </authorList>
    </citation>
    <scope>NUCLEOTIDE SEQUENCE [LARGE SCALE GENOMIC DNA]</scope>
</reference>
<dbReference type="GeneTree" id="ENSGT00940000164699"/>
<dbReference type="InterPro" id="IPR029030">
    <property type="entry name" value="Caspase-like_dom_sf"/>
</dbReference>
<dbReference type="HOGENOM" id="CLU_036904_2_0_1"/>
<evidence type="ECO:0000313" key="5">
    <source>
        <dbReference type="Ensembl" id="ENSTNIP00000016604.1"/>
    </source>
</evidence>
<accession>H3D7W3</accession>
<evidence type="ECO:0000259" key="3">
    <source>
        <dbReference type="PROSITE" id="PS50207"/>
    </source>
</evidence>
<dbReference type="Ensembl" id="ENSTNIT00000016818.1">
    <property type="protein sequence ID" value="ENSTNIP00000016604.1"/>
    <property type="gene ID" value="ENSTNIG00000013605.1"/>
</dbReference>
<evidence type="ECO:0000256" key="2">
    <source>
        <dbReference type="RuleBase" id="RU003971"/>
    </source>
</evidence>